<dbReference type="EMBL" id="CP036272">
    <property type="protein sequence ID" value="QDT61897.1"/>
    <property type="molecule type" value="Genomic_DNA"/>
</dbReference>
<organism evidence="7 8">
    <name type="scientific">Stieleria bergensis</name>
    <dbReference type="NCBI Taxonomy" id="2528025"/>
    <lineage>
        <taxon>Bacteria</taxon>
        <taxon>Pseudomonadati</taxon>
        <taxon>Planctomycetota</taxon>
        <taxon>Planctomycetia</taxon>
        <taxon>Pirellulales</taxon>
        <taxon>Pirellulaceae</taxon>
        <taxon>Stieleria</taxon>
    </lineage>
</organism>
<dbReference type="EC" id="2.5.1.90" evidence="7"/>
<evidence type="ECO:0000256" key="4">
    <source>
        <dbReference type="ARBA" id="ARBA00022723"/>
    </source>
</evidence>
<dbReference type="GO" id="GO:0106350">
    <property type="term" value="F:all-trans-octaprenyl-diphosphate synthase activity"/>
    <property type="evidence" value="ECO:0007669"/>
    <property type="project" value="UniProtKB-EC"/>
</dbReference>
<dbReference type="PROSITE" id="PS00444">
    <property type="entry name" value="POLYPRENYL_SYNTHASE_2"/>
    <property type="match status" value="1"/>
</dbReference>
<dbReference type="GO" id="GO:0004420">
    <property type="term" value="F:hydroxymethylglutaryl-CoA reductase (NADPH) activity"/>
    <property type="evidence" value="ECO:0007669"/>
    <property type="project" value="InterPro"/>
</dbReference>
<dbReference type="GO" id="GO:0008299">
    <property type="term" value="P:isoprenoid biosynthetic process"/>
    <property type="evidence" value="ECO:0007669"/>
    <property type="project" value="InterPro"/>
</dbReference>
<dbReference type="InterPro" id="IPR008949">
    <property type="entry name" value="Isoprenoid_synthase_dom_sf"/>
</dbReference>
<dbReference type="PANTHER" id="PTHR12001:SF69">
    <property type="entry name" value="ALL TRANS-POLYPRENYL-DIPHOSPHATE SYNTHASE PDSS1"/>
    <property type="match status" value="1"/>
</dbReference>
<evidence type="ECO:0000313" key="7">
    <source>
        <dbReference type="EMBL" id="QDT61897.1"/>
    </source>
</evidence>
<dbReference type="PROSITE" id="PS00318">
    <property type="entry name" value="HMG_COA_REDUCTASE_2"/>
    <property type="match status" value="1"/>
</dbReference>
<evidence type="ECO:0000256" key="5">
    <source>
        <dbReference type="ARBA" id="ARBA00022842"/>
    </source>
</evidence>
<dbReference type="GO" id="GO:0046872">
    <property type="term" value="F:metal ion binding"/>
    <property type="evidence" value="ECO:0007669"/>
    <property type="project" value="UniProtKB-KW"/>
</dbReference>
<evidence type="ECO:0000256" key="1">
    <source>
        <dbReference type="ARBA" id="ARBA00001946"/>
    </source>
</evidence>
<gene>
    <name evidence="7" type="primary">ispB</name>
    <name evidence="7" type="ORF">SV7mr_44380</name>
</gene>
<evidence type="ECO:0000256" key="2">
    <source>
        <dbReference type="ARBA" id="ARBA00006706"/>
    </source>
</evidence>
<keyword evidence="3 6" id="KW-0808">Transferase</keyword>
<comment type="similarity">
    <text evidence="2 6">Belongs to the FPP/GGPP synthase family.</text>
</comment>
<dbReference type="Pfam" id="PF00348">
    <property type="entry name" value="polyprenyl_synt"/>
    <property type="match status" value="1"/>
</dbReference>
<dbReference type="InterPro" id="IPR000092">
    <property type="entry name" value="Polyprenyl_synt"/>
</dbReference>
<keyword evidence="5" id="KW-0460">Magnesium</keyword>
<dbReference type="PANTHER" id="PTHR12001">
    <property type="entry name" value="GERANYLGERANYL PYROPHOSPHATE SYNTHASE"/>
    <property type="match status" value="1"/>
</dbReference>
<dbReference type="InterPro" id="IPR033749">
    <property type="entry name" value="Polyprenyl_synt_CS"/>
</dbReference>
<dbReference type="CDD" id="cd00685">
    <property type="entry name" value="Trans_IPPS_HT"/>
    <property type="match status" value="1"/>
</dbReference>
<protein>
    <submittedName>
        <fullName evidence="7">Octaprenyl-diphosphate synthase</fullName>
        <ecNumber evidence="7">2.5.1.90</ecNumber>
    </submittedName>
</protein>
<evidence type="ECO:0000313" key="8">
    <source>
        <dbReference type="Proteomes" id="UP000315003"/>
    </source>
</evidence>
<name>A0A517T0I9_9BACT</name>
<dbReference type="AlphaFoldDB" id="A0A517T0I9"/>
<sequence>MERSQTRYPVSESADLRSVAPASNEVGIIGGGTQADGDAIAIAPATQNASPESHKLPSAARANPVLQMLYGPIIDQLAEVEARIQHEMQSPYEDVAALLRHGIQLGGKRLRPAIHLLMAKALEQQCVGNQHPPESDSHVVIGVVLEMIHTATLVHDDVLDQAETRRHVPTINAQWNEHTSILLGDYLFAQSYRLAATLENTRTCRWVGEAARLVCQGELRQVLQRDQLELDRETYFEIIRGKTAELCRVACSLAAAEAGCDEKMISQVSEYGDALGIAFQIADDYLDLWGQDDAVGKTLGTDLQQGKMTLPVIRLLETLSDTDRNTVIEILQGPADKRVKAILPWLNQSDAKSFTQQVANDFKEKALQALEPLVDSPAKASLIRIAEFSVERPF</sequence>
<dbReference type="PROSITE" id="PS00723">
    <property type="entry name" value="POLYPRENYL_SYNTHASE_1"/>
    <property type="match status" value="1"/>
</dbReference>
<dbReference type="SUPFAM" id="SSF48576">
    <property type="entry name" value="Terpenoid synthases"/>
    <property type="match status" value="1"/>
</dbReference>
<dbReference type="Proteomes" id="UP000315003">
    <property type="component" value="Chromosome"/>
</dbReference>
<proteinExistence type="inferred from homology"/>
<dbReference type="Gene3D" id="1.10.600.10">
    <property type="entry name" value="Farnesyl Diphosphate Synthase"/>
    <property type="match status" value="1"/>
</dbReference>
<reference evidence="7 8" key="1">
    <citation type="submission" date="2019-02" db="EMBL/GenBank/DDBJ databases">
        <title>Deep-cultivation of Planctomycetes and their phenomic and genomic characterization uncovers novel biology.</title>
        <authorList>
            <person name="Wiegand S."/>
            <person name="Jogler M."/>
            <person name="Boedeker C."/>
            <person name="Pinto D."/>
            <person name="Vollmers J."/>
            <person name="Rivas-Marin E."/>
            <person name="Kohn T."/>
            <person name="Peeters S.H."/>
            <person name="Heuer A."/>
            <person name="Rast P."/>
            <person name="Oberbeckmann S."/>
            <person name="Bunk B."/>
            <person name="Jeske O."/>
            <person name="Meyerdierks A."/>
            <person name="Storesund J.E."/>
            <person name="Kallscheuer N."/>
            <person name="Luecker S."/>
            <person name="Lage O.M."/>
            <person name="Pohl T."/>
            <person name="Merkel B.J."/>
            <person name="Hornburger P."/>
            <person name="Mueller R.-W."/>
            <person name="Bruemmer F."/>
            <person name="Labrenz M."/>
            <person name="Spormann A.M."/>
            <person name="Op den Camp H."/>
            <person name="Overmann J."/>
            <person name="Amann R."/>
            <person name="Jetten M.S.M."/>
            <person name="Mascher T."/>
            <person name="Medema M.H."/>
            <person name="Devos D.P."/>
            <person name="Kaster A.-K."/>
            <person name="Ovreas L."/>
            <person name="Rohde M."/>
            <person name="Galperin M.Y."/>
            <person name="Jogler C."/>
        </authorList>
    </citation>
    <scope>NUCLEOTIDE SEQUENCE [LARGE SCALE GENOMIC DNA]</scope>
    <source>
        <strain evidence="7 8">SV_7m_r</strain>
    </source>
</reference>
<evidence type="ECO:0000256" key="3">
    <source>
        <dbReference type="ARBA" id="ARBA00022679"/>
    </source>
</evidence>
<keyword evidence="4" id="KW-0479">Metal-binding</keyword>
<accession>A0A517T0I9</accession>
<keyword evidence="8" id="KW-1185">Reference proteome</keyword>
<evidence type="ECO:0000256" key="6">
    <source>
        <dbReference type="RuleBase" id="RU004466"/>
    </source>
</evidence>
<comment type="cofactor">
    <cofactor evidence="1">
        <name>Mg(2+)</name>
        <dbReference type="ChEBI" id="CHEBI:18420"/>
    </cofactor>
</comment>
<dbReference type="SFLD" id="SFLDS00005">
    <property type="entry name" value="Isoprenoid_Synthase_Type_I"/>
    <property type="match status" value="1"/>
</dbReference>
<dbReference type="InterPro" id="IPR023076">
    <property type="entry name" value="HMG_CoA_Rdtase_CS"/>
</dbReference>
<dbReference type="RefSeq" id="WP_419187691.1">
    <property type="nucleotide sequence ID" value="NZ_CP036272.1"/>
</dbReference>